<sequence>MLPIARHDVIVELVERAHTVSTDELATRLGVSAETVRRDLALLEERGALRRVHGGAARVLRRDSVEEPPFVERTVIHQQAKVAMARVAVALLEPGQTVAIDVGTTAVDVARAIPATFRGTVITPSLLVAVELAGRAGVDVLVSGGRIRGGDLACSGAHARALFSDVYPDVAFIGSGGVDAAAGLTDYHLDEVDVRRTIIANSAASYVLADSSKLGRVGPHRVCGLGSVSGLITDDCTSPAVAAAVREAGGVVIDAASPSLIAESAT</sequence>
<dbReference type="PANTHER" id="PTHR30363">
    <property type="entry name" value="HTH-TYPE TRANSCRIPTIONAL REGULATOR SRLR-RELATED"/>
    <property type="match status" value="1"/>
</dbReference>
<dbReference type="PROSITE" id="PS51000">
    <property type="entry name" value="HTH_DEOR_2"/>
    <property type="match status" value="1"/>
</dbReference>
<keyword evidence="5" id="KW-0804">Transcription</keyword>
<accession>A0A7I7QI74</accession>
<keyword evidence="9" id="KW-1185">Reference proteome</keyword>
<dbReference type="PRINTS" id="PR00037">
    <property type="entry name" value="HTHLACR"/>
</dbReference>
<dbReference type="InterPro" id="IPR036388">
    <property type="entry name" value="WH-like_DNA-bd_sf"/>
</dbReference>
<evidence type="ECO:0000256" key="2">
    <source>
        <dbReference type="ARBA" id="ARBA00022491"/>
    </source>
</evidence>
<dbReference type="InterPro" id="IPR037171">
    <property type="entry name" value="NagB/RpiA_transferase-like"/>
</dbReference>
<dbReference type="PANTHER" id="PTHR30363:SF4">
    <property type="entry name" value="GLYCEROL-3-PHOSPHATE REGULON REPRESSOR"/>
    <property type="match status" value="1"/>
</dbReference>
<dbReference type="GO" id="GO:0003700">
    <property type="term" value="F:DNA-binding transcription factor activity"/>
    <property type="evidence" value="ECO:0007669"/>
    <property type="project" value="InterPro"/>
</dbReference>
<evidence type="ECO:0000313" key="9">
    <source>
        <dbReference type="Proteomes" id="UP000467193"/>
    </source>
</evidence>
<dbReference type="Gene3D" id="3.40.50.1360">
    <property type="match status" value="1"/>
</dbReference>
<dbReference type="Gene3D" id="1.10.10.10">
    <property type="entry name" value="Winged helix-like DNA-binding domain superfamily/Winged helix DNA-binding domain"/>
    <property type="match status" value="1"/>
</dbReference>
<dbReference type="Proteomes" id="UP000467193">
    <property type="component" value="Chromosome"/>
</dbReference>
<proteinExistence type="predicted"/>
<reference evidence="8 9" key="1">
    <citation type="journal article" date="2019" name="Emerg. Microbes Infect.">
        <title>Comprehensive subspecies identification of 175 nontuberculous mycobacteria species based on 7547 genomic profiles.</title>
        <authorList>
            <person name="Matsumoto Y."/>
            <person name="Kinjo T."/>
            <person name="Motooka D."/>
            <person name="Nabeya D."/>
            <person name="Jung N."/>
            <person name="Uechi K."/>
            <person name="Horii T."/>
            <person name="Iida T."/>
            <person name="Fujita J."/>
            <person name="Nakamura S."/>
        </authorList>
    </citation>
    <scope>NUCLEOTIDE SEQUENCE [LARGE SCALE GENOMIC DNA]</scope>
    <source>
        <strain evidence="8 9">JCM 17899</strain>
    </source>
</reference>
<dbReference type="Pfam" id="PF08220">
    <property type="entry name" value="HTH_DeoR"/>
    <property type="match status" value="1"/>
</dbReference>
<keyword evidence="4" id="KW-0238">DNA-binding</keyword>
<dbReference type="InterPro" id="IPR001034">
    <property type="entry name" value="DeoR_HTH"/>
</dbReference>
<dbReference type="InterPro" id="IPR014036">
    <property type="entry name" value="DeoR-like_C"/>
</dbReference>
<dbReference type="InterPro" id="IPR036390">
    <property type="entry name" value="WH_DNA-bd_sf"/>
</dbReference>
<gene>
    <name evidence="8" type="ORF">MSEDJ_01290</name>
</gene>
<organism evidence="8 9">
    <name type="scientific">Mycolicibacterium sediminis</name>
    <dbReference type="NCBI Taxonomy" id="1286180"/>
    <lineage>
        <taxon>Bacteria</taxon>
        <taxon>Bacillati</taxon>
        <taxon>Actinomycetota</taxon>
        <taxon>Actinomycetes</taxon>
        <taxon>Mycobacteriales</taxon>
        <taxon>Mycobacteriaceae</taxon>
        <taxon>Mycolicibacterium</taxon>
    </lineage>
</organism>
<dbReference type="Pfam" id="PF00455">
    <property type="entry name" value="DeoRC"/>
    <property type="match status" value="1"/>
</dbReference>
<evidence type="ECO:0000313" key="8">
    <source>
        <dbReference type="EMBL" id="BBY26033.1"/>
    </source>
</evidence>
<keyword evidence="3" id="KW-0805">Transcription regulation</keyword>
<dbReference type="KEGG" id="msei:MSEDJ_01290"/>
<comment type="function">
    <text evidence="6">Repressor of the lactose catabolism operon. Galactose-6-phosphate is the inducer.</text>
</comment>
<evidence type="ECO:0000259" key="7">
    <source>
        <dbReference type="PROSITE" id="PS51000"/>
    </source>
</evidence>
<name>A0A7I7QI74_9MYCO</name>
<dbReference type="GO" id="GO:0003677">
    <property type="term" value="F:DNA binding"/>
    <property type="evidence" value="ECO:0007669"/>
    <property type="project" value="UniProtKB-KW"/>
</dbReference>
<dbReference type="SMART" id="SM01134">
    <property type="entry name" value="DeoRC"/>
    <property type="match status" value="1"/>
</dbReference>
<evidence type="ECO:0000256" key="4">
    <source>
        <dbReference type="ARBA" id="ARBA00023125"/>
    </source>
</evidence>
<evidence type="ECO:0000256" key="1">
    <source>
        <dbReference type="ARBA" id="ARBA00021390"/>
    </source>
</evidence>
<dbReference type="SUPFAM" id="SSF100950">
    <property type="entry name" value="NagB/RpiA/CoA transferase-like"/>
    <property type="match status" value="1"/>
</dbReference>
<dbReference type="SMART" id="SM00420">
    <property type="entry name" value="HTH_DEOR"/>
    <property type="match status" value="1"/>
</dbReference>
<dbReference type="AlphaFoldDB" id="A0A7I7QI74"/>
<protein>
    <recommendedName>
        <fullName evidence="1">Lactose phosphotransferase system repressor</fullName>
    </recommendedName>
</protein>
<dbReference type="PROSITE" id="PS00894">
    <property type="entry name" value="HTH_DEOR_1"/>
    <property type="match status" value="1"/>
</dbReference>
<keyword evidence="2" id="KW-0678">Repressor</keyword>
<dbReference type="InterPro" id="IPR018356">
    <property type="entry name" value="Tscrpt_reg_HTH_DeoR_CS"/>
</dbReference>
<evidence type="ECO:0000256" key="5">
    <source>
        <dbReference type="ARBA" id="ARBA00023163"/>
    </source>
</evidence>
<dbReference type="InterPro" id="IPR050313">
    <property type="entry name" value="Carb_Metab_HTH_regulators"/>
</dbReference>
<dbReference type="SUPFAM" id="SSF46785">
    <property type="entry name" value="Winged helix' DNA-binding domain"/>
    <property type="match status" value="1"/>
</dbReference>
<feature type="domain" description="HTH deoR-type" evidence="7">
    <location>
        <begin position="3"/>
        <end position="58"/>
    </location>
</feature>
<dbReference type="RefSeq" id="WP_163795155.1">
    <property type="nucleotide sequence ID" value="NZ_AP022588.1"/>
</dbReference>
<evidence type="ECO:0000256" key="6">
    <source>
        <dbReference type="ARBA" id="ARBA00024937"/>
    </source>
</evidence>
<dbReference type="EMBL" id="AP022588">
    <property type="protein sequence ID" value="BBY26033.1"/>
    <property type="molecule type" value="Genomic_DNA"/>
</dbReference>
<evidence type="ECO:0000256" key="3">
    <source>
        <dbReference type="ARBA" id="ARBA00023015"/>
    </source>
</evidence>